<organism evidence="1">
    <name type="scientific">marine sediment metagenome</name>
    <dbReference type="NCBI Taxonomy" id="412755"/>
    <lineage>
        <taxon>unclassified sequences</taxon>
        <taxon>metagenomes</taxon>
        <taxon>ecological metagenomes</taxon>
    </lineage>
</organism>
<protein>
    <submittedName>
        <fullName evidence="1">Uncharacterized protein</fullName>
    </submittedName>
</protein>
<evidence type="ECO:0000313" key="1">
    <source>
        <dbReference type="EMBL" id="GAI39036.1"/>
    </source>
</evidence>
<name>X1P9A3_9ZZZZ</name>
<comment type="caution">
    <text evidence="1">The sequence shown here is derived from an EMBL/GenBank/DDBJ whole genome shotgun (WGS) entry which is preliminary data.</text>
</comment>
<reference evidence="1" key="1">
    <citation type="journal article" date="2014" name="Front. Microbiol.">
        <title>High frequency of phylogenetically diverse reductive dehalogenase-homologous genes in deep subseafloor sedimentary metagenomes.</title>
        <authorList>
            <person name="Kawai M."/>
            <person name="Futagami T."/>
            <person name="Toyoda A."/>
            <person name="Takaki Y."/>
            <person name="Nishi S."/>
            <person name="Hori S."/>
            <person name="Arai W."/>
            <person name="Tsubouchi T."/>
            <person name="Morono Y."/>
            <person name="Uchiyama I."/>
            <person name="Ito T."/>
            <person name="Fujiyama A."/>
            <person name="Inagaki F."/>
            <person name="Takami H."/>
        </authorList>
    </citation>
    <scope>NUCLEOTIDE SEQUENCE</scope>
    <source>
        <strain evidence="1">Expedition CK06-06</strain>
    </source>
</reference>
<dbReference type="AlphaFoldDB" id="X1P9A3"/>
<dbReference type="EMBL" id="BARV01026272">
    <property type="protein sequence ID" value="GAI39036.1"/>
    <property type="molecule type" value="Genomic_DNA"/>
</dbReference>
<accession>X1P9A3</accession>
<gene>
    <name evidence="1" type="ORF">S06H3_42480</name>
</gene>
<sequence length="82" mass="9008">MDRAVDYESEGWGFESLQACQVCIGKTLSTVEAVSGNMPVACFLDSKERTEATAEGARGYVSERSETKDRIPPGVPFLEFKK</sequence>
<proteinExistence type="predicted"/>